<proteinExistence type="predicted"/>
<dbReference type="EMBL" id="CP109965">
    <property type="protein sequence ID" value="WAJ69249.1"/>
    <property type="molecule type" value="Genomic_DNA"/>
</dbReference>
<sequence>MDKVFKYPNFVKFALNIWPPFLCCGIRFTEIAKDFSYARVELKHWKLNLNANRTQYGGSIFSMTDPVYSLLLMASLGKKYHVWDKSADVDFIHPGRETLVAEAFLNSERLNEIRKATESGGKIYPTFTFHVKDKHGQLVAQVNRTLYVRLKAKYRPKTVHKGEL</sequence>
<dbReference type="Pfam" id="PF14539">
    <property type="entry name" value="DUF4442"/>
    <property type="match status" value="1"/>
</dbReference>
<evidence type="ECO:0000313" key="2">
    <source>
        <dbReference type="Proteomes" id="UP001163726"/>
    </source>
</evidence>
<reference evidence="1" key="1">
    <citation type="submission" date="2022-10" db="EMBL/GenBank/DDBJ databases">
        <title>Catenovulum adriacola sp. nov. isolated in the Harbour of Susak.</title>
        <authorList>
            <person name="Schoch T."/>
            <person name="Reich S.J."/>
            <person name="Stoeferle S."/>
            <person name="Flaiz M."/>
            <person name="Kazda M."/>
            <person name="Riedel C.U."/>
            <person name="Duerre P."/>
        </authorList>
    </citation>
    <scope>NUCLEOTIDE SEQUENCE</scope>
    <source>
        <strain evidence="1">TS8</strain>
    </source>
</reference>
<protein>
    <submittedName>
        <fullName evidence="1">DUF4442 domain-containing protein</fullName>
    </submittedName>
</protein>
<dbReference type="Proteomes" id="UP001163726">
    <property type="component" value="Chromosome"/>
</dbReference>
<accession>A0ABY7AIH0</accession>
<dbReference type="Gene3D" id="3.10.129.10">
    <property type="entry name" value="Hotdog Thioesterase"/>
    <property type="match status" value="1"/>
</dbReference>
<name>A0ABY7AIH0_9ALTE</name>
<evidence type="ECO:0000313" key="1">
    <source>
        <dbReference type="EMBL" id="WAJ69249.1"/>
    </source>
</evidence>
<dbReference type="RefSeq" id="WP_268073441.1">
    <property type="nucleotide sequence ID" value="NZ_CP109965.1"/>
</dbReference>
<keyword evidence="2" id="KW-1185">Reference proteome</keyword>
<dbReference type="InterPro" id="IPR027961">
    <property type="entry name" value="DUF4442"/>
</dbReference>
<organism evidence="1 2">
    <name type="scientific">Catenovulum adriaticum</name>
    <dbReference type="NCBI Taxonomy" id="2984846"/>
    <lineage>
        <taxon>Bacteria</taxon>
        <taxon>Pseudomonadati</taxon>
        <taxon>Pseudomonadota</taxon>
        <taxon>Gammaproteobacteria</taxon>
        <taxon>Alteromonadales</taxon>
        <taxon>Alteromonadaceae</taxon>
        <taxon>Catenovulum</taxon>
    </lineage>
</organism>
<dbReference type="SUPFAM" id="SSF54637">
    <property type="entry name" value="Thioesterase/thiol ester dehydrase-isomerase"/>
    <property type="match status" value="1"/>
</dbReference>
<gene>
    <name evidence="1" type="ORF">OLW01_08625</name>
</gene>
<dbReference type="InterPro" id="IPR029069">
    <property type="entry name" value="HotDog_dom_sf"/>
</dbReference>